<feature type="domain" description="DJ-1/PfpI" evidence="1">
    <location>
        <begin position="24"/>
        <end position="188"/>
    </location>
</feature>
<dbReference type="EMBL" id="VZZJ01000035">
    <property type="protein sequence ID" value="KAB1069900.1"/>
    <property type="molecule type" value="Genomic_DNA"/>
</dbReference>
<evidence type="ECO:0000259" key="1">
    <source>
        <dbReference type="Pfam" id="PF01965"/>
    </source>
</evidence>
<gene>
    <name evidence="2" type="ORF">F6X51_24635</name>
</gene>
<protein>
    <submittedName>
        <fullName evidence="2">DJ-1/PfpI family protein</fullName>
    </submittedName>
</protein>
<comment type="caution">
    <text evidence="2">The sequence shown here is derived from an EMBL/GenBank/DDBJ whole genome shotgun (WGS) entry which is preliminary data.</text>
</comment>
<reference evidence="2 3" key="1">
    <citation type="submission" date="2019-09" db="EMBL/GenBank/DDBJ databases">
        <title>YIM 132548 draft genome.</title>
        <authorList>
            <person name="Jiang L."/>
        </authorList>
    </citation>
    <scope>NUCLEOTIDE SEQUENCE [LARGE SCALE GENOMIC DNA]</scope>
    <source>
        <strain evidence="2 3">YIM 132548</strain>
    </source>
</reference>
<dbReference type="PANTHER" id="PTHR43130:SF3">
    <property type="entry name" value="HTH-TYPE TRANSCRIPTIONAL REGULATOR RV1931C"/>
    <property type="match status" value="1"/>
</dbReference>
<dbReference type="AlphaFoldDB" id="A0A6N6MIT4"/>
<organism evidence="2 3">
    <name type="scientific">Methylobacterium planeticum</name>
    <dbReference type="NCBI Taxonomy" id="2615211"/>
    <lineage>
        <taxon>Bacteria</taxon>
        <taxon>Pseudomonadati</taxon>
        <taxon>Pseudomonadota</taxon>
        <taxon>Alphaproteobacteria</taxon>
        <taxon>Hyphomicrobiales</taxon>
        <taxon>Methylobacteriaceae</taxon>
        <taxon>Methylobacterium</taxon>
    </lineage>
</organism>
<dbReference type="InterPro" id="IPR002818">
    <property type="entry name" value="DJ-1/PfpI"/>
</dbReference>
<dbReference type="InterPro" id="IPR052158">
    <property type="entry name" value="INH-QAR"/>
</dbReference>
<dbReference type="GO" id="GO:0006355">
    <property type="term" value="P:regulation of DNA-templated transcription"/>
    <property type="evidence" value="ECO:0007669"/>
    <property type="project" value="TreeGrafter"/>
</dbReference>
<name>A0A6N6MIT4_9HYPH</name>
<keyword evidence="3" id="KW-1185">Reference proteome</keyword>
<dbReference type="PANTHER" id="PTHR43130">
    <property type="entry name" value="ARAC-FAMILY TRANSCRIPTIONAL REGULATOR"/>
    <property type="match status" value="1"/>
</dbReference>
<dbReference type="Pfam" id="PF01965">
    <property type="entry name" value="DJ-1_PfpI"/>
    <property type="match status" value="1"/>
</dbReference>
<sequence>MVLRRDRPGDQEETIMRDRDAPARIGVIVYPGIEPIDLGGTVGVLSMARRILPNLGDAVIAAEAGPVRMAGGLAVVVPFGVADAPDCDVFVVCGGPGWPEAAQDDRLLAFLRGRRPEALASVCTGALILAAAGSLDGRMATTRRAAVGAEVTAPLDLLATRADRVRPRAAAIVDDVVVTGGGVSLAIDTTLYLIGKLYGADACQDVARLIEYDRALAANAQALGVVAP</sequence>
<evidence type="ECO:0000313" key="2">
    <source>
        <dbReference type="EMBL" id="KAB1069900.1"/>
    </source>
</evidence>
<accession>A0A6N6MIT4</accession>
<evidence type="ECO:0000313" key="3">
    <source>
        <dbReference type="Proteomes" id="UP000441523"/>
    </source>
</evidence>
<dbReference type="InterPro" id="IPR029062">
    <property type="entry name" value="Class_I_gatase-like"/>
</dbReference>
<dbReference type="Proteomes" id="UP000441523">
    <property type="component" value="Unassembled WGS sequence"/>
</dbReference>
<dbReference type="CDD" id="cd03139">
    <property type="entry name" value="GATase1_PfpI_2"/>
    <property type="match status" value="1"/>
</dbReference>
<dbReference type="Gene3D" id="3.40.50.880">
    <property type="match status" value="1"/>
</dbReference>
<proteinExistence type="predicted"/>
<dbReference type="SUPFAM" id="SSF52317">
    <property type="entry name" value="Class I glutamine amidotransferase-like"/>
    <property type="match status" value="1"/>
</dbReference>